<organism evidence="1 2">
    <name type="scientific">Pistacia integerrima</name>
    <dbReference type="NCBI Taxonomy" id="434235"/>
    <lineage>
        <taxon>Eukaryota</taxon>
        <taxon>Viridiplantae</taxon>
        <taxon>Streptophyta</taxon>
        <taxon>Embryophyta</taxon>
        <taxon>Tracheophyta</taxon>
        <taxon>Spermatophyta</taxon>
        <taxon>Magnoliopsida</taxon>
        <taxon>eudicotyledons</taxon>
        <taxon>Gunneridae</taxon>
        <taxon>Pentapetalae</taxon>
        <taxon>rosids</taxon>
        <taxon>malvids</taxon>
        <taxon>Sapindales</taxon>
        <taxon>Anacardiaceae</taxon>
        <taxon>Pistacia</taxon>
    </lineage>
</organism>
<comment type="caution">
    <text evidence="1">The sequence shown here is derived from an EMBL/GenBank/DDBJ whole genome shotgun (WGS) entry which is preliminary data.</text>
</comment>
<dbReference type="EMBL" id="CM047740">
    <property type="protein sequence ID" value="KAJ0040332.1"/>
    <property type="molecule type" value="Genomic_DNA"/>
</dbReference>
<accession>A0ACC0YPK5</accession>
<sequence length="77" mass="8871">MVQILEEKVSLRECLLEQSRNRVRVLVKETSSRTQEVLMHVLINWYSASASSPRDGYQLVAVGMHCGMEYTPVIIYK</sequence>
<proteinExistence type="predicted"/>
<protein>
    <submittedName>
        <fullName evidence="1">Uncharacterized protein</fullName>
    </submittedName>
</protein>
<evidence type="ECO:0000313" key="2">
    <source>
        <dbReference type="Proteomes" id="UP001163603"/>
    </source>
</evidence>
<reference evidence="2" key="1">
    <citation type="journal article" date="2023" name="G3 (Bethesda)">
        <title>Genome assembly and association tests identify interacting loci associated with vigor, precocity, and sex in interspecific pistachio rootstocks.</title>
        <authorList>
            <person name="Palmer W."/>
            <person name="Jacygrad E."/>
            <person name="Sagayaradj S."/>
            <person name="Cavanaugh K."/>
            <person name="Han R."/>
            <person name="Bertier L."/>
            <person name="Beede B."/>
            <person name="Kafkas S."/>
            <person name="Golino D."/>
            <person name="Preece J."/>
            <person name="Michelmore R."/>
        </authorList>
    </citation>
    <scope>NUCLEOTIDE SEQUENCE [LARGE SCALE GENOMIC DNA]</scope>
</reference>
<name>A0ACC0YPK5_9ROSI</name>
<keyword evidence="2" id="KW-1185">Reference proteome</keyword>
<dbReference type="Proteomes" id="UP001163603">
    <property type="component" value="Chromosome 5"/>
</dbReference>
<gene>
    <name evidence="1" type="ORF">Pint_27974</name>
</gene>
<evidence type="ECO:0000313" key="1">
    <source>
        <dbReference type="EMBL" id="KAJ0040332.1"/>
    </source>
</evidence>